<dbReference type="Gene3D" id="3.40.50.720">
    <property type="entry name" value="NAD(P)-binding Rossmann-like Domain"/>
    <property type="match status" value="1"/>
</dbReference>
<reference evidence="2" key="1">
    <citation type="submission" date="2022-07" db="EMBL/GenBank/DDBJ databases">
        <authorList>
            <person name="Wu T."/>
        </authorList>
    </citation>
    <scope>NUCLEOTIDE SEQUENCE</scope>
    <source>
        <strain evidence="2">SD-1</strain>
    </source>
</reference>
<accession>A0AAX3EL53</accession>
<evidence type="ECO:0000259" key="1">
    <source>
        <dbReference type="Pfam" id="PF01370"/>
    </source>
</evidence>
<dbReference type="RefSeq" id="WP_069696695.1">
    <property type="nucleotide sequence ID" value="NZ_CP043010.1"/>
</dbReference>
<dbReference type="PANTHER" id="PTHR43245">
    <property type="entry name" value="BIFUNCTIONAL POLYMYXIN RESISTANCE PROTEIN ARNA"/>
    <property type="match status" value="1"/>
</dbReference>
<organism evidence="2 3">
    <name type="scientific">Paenarthrobacter ureafaciens</name>
    <dbReference type="NCBI Taxonomy" id="37931"/>
    <lineage>
        <taxon>Bacteria</taxon>
        <taxon>Bacillati</taxon>
        <taxon>Actinomycetota</taxon>
        <taxon>Actinomycetes</taxon>
        <taxon>Micrococcales</taxon>
        <taxon>Micrococcaceae</taxon>
        <taxon>Paenarthrobacter</taxon>
    </lineage>
</organism>
<name>A0AAX3EL53_PAEUR</name>
<dbReference type="EMBL" id="CP101185">
    <property type="protein sequence ID" value="UYV98551.1"/>
    <property type="molecule type" value="Genomic_DNA"/>
</dbReference>
<evidence type="ECO:0000313" key="3">
    <source>
        <dbReference type="Proteomes" id="UP001163293"/>
    </source>
</evidence>
<evidence type="ECO:0000313" key="2">
    <source>
        <dbReference type="EMBL" id="UYV98551.1"/>
    </source>
</evidence>
<dbReference type="Proteomes" id="UP001163293">
    <property type="component" value="Chromosome"/>
</dbReference>
<keyword evidence="3" id="KW-1185">Reference proteome</keyword>
<gene>
    <name evidence="2" type="ORF">NL394_04825</name>
</gene>
<dbReference type="SUPFAM" id="SSF51735">
    <property type="entry name" value="NAD(P)-binding Rossmann-fold domains"/>
    <property type="match status" value="1"/>
</dbReference>
<dbReference type="InterPro" id="IPR050177">
    <property type="entry name" value="Lipid_A_modif_metabolic_enz"/>
</dbReference>
<dbReference type="AlphaFoldDB" id="A0AAX3EL53"/>
<dbReference type="Pfam" id="PF01370">
    <property type="entry name" value="Epimerase"/>
    <property type="match status" value="1"/>
</dbReference>
<proteinExistence type="predicted"/>
<protein>
    <submittedName>
        <fullName evidence="2">NAD-dependent epimerase/dehydratase family protein</fullName>
    </submittedName>
</protein>
<dbReference type="InterPro" id="IPR001509">
    <property type="entry name" value="Epimerase_deHydtase"/>
</dbReference>
<feature type="domain" description="NAD-dependent epimerase/dehydratase" evidence="1">
    <location>
        <begin position="3"/>
        <end position="226"/>
    </location>
</feature>
<dbReference type="InterPro" id="IPR036291">
    <property type="entry name" value="NAD(P)-bd_dom_sf"/>
</dbReference>
<sequence length="325" mass="35169">MKIVVIGGSGHIGSFLVPRLVRAGHKVTNVSRGHRKPYVDVPEWKDVRHVAADREQEDRSGTFGDLVAGLNADVVIDLVCFTLESAVGLVEKLRGATGHLLHCGSIWRYGPSRKVPIPEDADLPPVGEYGIRKDAIARMLKAETAGGGLATTSLHPGHIVGPGWQPIGPLGNLDPEVWYTLSAGHALKVPDGGTALMHHVHADDLAQAFQKAVEHREAAAGEDFNIVAPSALSARGFAGIAAGWFGREANLESITWDELRASDTEGHAETSWQHLYRNHCFSIRKAESLIGYAPMYEPEEAIFESVQWLIDNEQLRVAGPLQAGK</sequence>